<keyword evidence="2" id="KW-1133">Transmembrane helix</keyword>
<gene>
    <name evidence="3" type="ORF">COU88_00455</name>
</gene>
<feature type="compositionally biased region" description="Basic and acidic residues" evidence="1">
    <location>
        <begin position="9"/>
        <end position="19"/>
    </location>
</feature>
<sequence>MAQPTFHTLEPEKQYEPVTKRNNSSAMRLVVVVLLACITGSLSGVAVAKYSASSTTKTAGVQMKQGTGMNKNAFGTKNEKRFPDSAEGTLKKGGVDGEGTHHLERKGGPSQNVYLTSSAVNLDQFVNKKVHVWGKTYSAQTAGWLMDIGYLELQ</sequence>
<organism evidence="3 4">
    <name type="scientific">Candidatus Roizmanbacteria bacterium CG10_big_fil_rev_8_21_14_0_10_39_6</name>
    <dbReference type="NCBI Taxonomy" id="1974853"/>
    <lineage>
        <taxon>Bacteria</taxon>
        <taxon>Candidatus Roizmaniibacteriota</taxon>
    </lineage>
</organism>
<dbReference type="AlphaFoldDB" id="A0A2M8KTL5"/>
<evidence type="ECO:0000256" key="2">
    <source>
        <dbReference type="SAM" id="Phobius"/>
    </source>
</evidence>
<protein>
    <submittedName>
        <fullName evidence="3">Uncharacterized protein</fullName>
    </submittedName>
</protein>
<accession>A0A2M8KTL5</accession>
<keyword evidence="2" id="KW-0812">Transmembrane</keyword>
<dbReference type="EMBL" id="PFED01000019">
    <property type="protein sequence ID" value="PJE63269.1"/>
    <property type="molecule type" value="Genomic_DNA"/>
</dbReference>
<feature type="region of interest" description="Disordered" evidence="1">
    <location>
        <begin position="58"/>
        <end position="110"/>
    </location>
</feature>
<evidence type="ECO:0000256" key="1">
    <source>
        <dbReference type="SAM" id="MobiDB-lite"/>
    </source>
</evidence>
<evidence type="ECO:0000313" key="4">
    <source>
        <dbReference type="Proteomes" id="UP000229554"/>
    </source>
</evidence>
<keyword evidence="2" id="KW-0472">Membrane</keyword>
<evidence type="ECO:0000313" key="3">
    <source>
        <dbReference type="EMBL" id="PJE63269.1"/>
    </source>
</evidence>
<feature type="transmembrane region" description="Helical" evidence="2">
    <location>
        <begin position="26"/>
        <end position="48"/>
    </location>
</feature>
<feature type="compositionally biased region" description="Polar residues" evidence="1">
    <location>
        <begin position="58"/>
        <end position="75"/>
    </location>
</feature>
<feature type="region of interest" description="Disordered" evidence="1">
    <location>
        <begin position="1"/>
        <end position="20"/>
    </location>
</feature>
<comment type="caution">
    <text evidence="3">The sequence shown here is derived from an EMBL/GenBank/DDBJ whole genome shotgun (WGS) entry which is preliminary data.</text>
</comment>
<proteinExistence type="predicted"/>
<feature type="compositionally biased region" description="Basic and acidic residues" evidence="1">
    <location>
        <begin position="77"/>
        <end position="107"/>
    </location>
</feature>
<name>A0A2M8KTL5_9BACT</name>
<reference evidence="4" key="1">
    <citation type="submission" date="2017-09" db="EMBL/GenBank/DDBJ databases">
        <title>Depth-based differentiation of microbial function through sediment-hosted aquifers and enrichment of novel symbionts in the deep terrestrial subsurface.</title>
        <authorList>
            <person name="Probst A.J."/>
            <person name="Ladd B."/>
            <person name="Jarett J.K."/>
            <person name="Geller-Mcgrath D.E."/>
            <person name="Sieber C.M.K."/>
            <person name="Emerson J.B."/>
            <person name="Anantharaman K."/>
            <person name="Thomas B.C."/>
            <person name="Malmstrom R."/>
            <person name="Stieglmeier M."/>
            <person name="Klingl A."/>
            <person name="Woyke T."/>
            <person name="Ryan C.M."/>
            <person name="Banfield J.F."/>
        </authorList>
    </citation>
    <scope>NUCLEOTIDE SEQUENCE [LARGE SCALE GENOMIC DNA]</scope>
</reference>
<dbReference type="Proteomes" id="UP000229554">
    <property type="component" value="Unassembled WGS sequence"/>
</dbReference>